<keyword evidence="2" id="KW-1185">Reference proteome</keyword>
<sequence>MSDLLWKLEPATAAKHQLYKRYLDAWWPIMLQRTPGGHLRPRVTYVDAFAGPGRYEDGEEGSPVFVLDRLLNHAASARMLLARDRVRLVFIEKQRNRFEYLQQQLAERFGDLNRLPVHVEVRHGEAGVETDRSLNDLRAWGHPILAVFDSWGNVNIPLSLIHKLACNASSEVVVTFGPNWFSRREELNADQLDLVFGGRDYWTLADRESRPDERWRAWLSTYRAALGRAGFDYRLQFEVVPKTGQPLNLVYGTTHVKGVEVMKDAMWKVDGDGGMAFRDPRTRDAQIPGQLDIFGTGTSQDPELLELVMQRLAEGPATVDELRTWLLCETARWRPTHAQAAVTELRNRRQVVVEPPGRIAKSSRVRLP</sequence>
<evidence type="ECO:0000313" key="2">
    <source>
        <dbReference type="Proteomes" id="UP001519332"/>
    </source>
</evidence>
<dbReference type="EMBL" id="JAGINW010000001">
    <property type="protein sequence ID" value="MBP2330606.1"/>
    <property type="molecule type" value="Genomic_DNA"/>
</dbReference>
<evidence type="ECO:0000313" key="1">
    <source>
        <dbReference type="EMBL" id="MBP2330606.1"/>
    </source>
</evidence>
<proteinExistence type="predicted"/>
<gene>
    <name evidence="1" type="ORF">JOF56_010991</name>
</gene>
<name>A0ABS4U1U6_9PSEU</name>
<comment type="caution">
    <text evidence="1">The sequence shown here is derived from an EMBL/GenBank/DDBJ whole genome shotgun (WGS) entry which is preliminary data.</text>
</comment>
<dbReference type="RefSeq" id="WP_209647211.1">
    <property type="nucleotide sequence ID" value="NZ_JAGINW010000001.1"/>
</dbReference>
<dbReference type="Proteomes" id="UP001519332">
    <property type="component" value="Unassembled WGS sequence"/>
</dbReference>
<accession>A0ABS4U1U6</accession>
<dbReference type="NCBIfam" id="TIGR04474">
    <property type="entry name" value="tcm_partner"/>
    <property type="match status" value="1"/>
</dbReference>
<reference evidence="1 2" key="1">
    <citation type="submission" date="2021-03" db="EMBL/GenBank/DDBJ databases">
        <title>Sequencing the genomes of 1000 actinobacteria strains.</title>
        <authorList>
            <person name="Klenk H.-P."/>
        </authorList>
    </citation>
    <scope>NUCLEOTIDE SEQUENCE [LARGE SCALE GENOMIC DNA]</scope>
    <source>
        <strain evidence="1 2">DSM 46670</strain>
    </source>
</reference>
<dbReference type="InterPro" id="IPR031009">
    <property type="entry name" value="Tcm_partner"/>
</dbReference>
<organism evidence="1 2">
    <name type="scientific">Kibdelosporangium banguiense</name>
    <dbReference type="NCBI Taxonomy" id="1365924"/>
    <lineage>
        <taxon>Bacteria</taxon>
        <taxon>Bacillati</taxon>
        <taxon>Actinomycetota</taxon>
        <taxon>Actinomycetes</taxon>
        <taxon>Pseudonocardiales</taxon>
        <taxon>Pseudonocardiaceae</taxon>
        <taxon>Kibdelosporangium</taxon>
    </lineage>
</organism>
<protein>
    <submittedName>
        <fullName evidence="1">Three-Cys-motif partner protein</fullName>
    </submittedName>
</protein>